<dbReference type="RefSeq" id="WP_166652170.1">
    <property type="nucleotide sequence ID" value="NZ_SNXS01000012.1"/>
</dbReference>
<feature type="compositionally biased region" description="Low complexity" evidence="1">
    <location>
        <begin position="1064"/>
        <end position="1076"/>
    </location>
</feature>
<name>A0A4R6QFH6_9BURK</name>
<feature type="region of interest" description="Disordered" evidence="1">
    <location>
        <begin position="2065"/>
        <end position="2108"/>
    </location>
</feature>
<sequence>MTAAAIGYLRRQYICVLRRCAWASGLGMSLMVATPAALGQTPSQTIHVVPDQRTATQVSQQGNLATVTTATTRGSTAFNSFSRFDVAGGQQVNLLLPAGSANLINSVSGPPSQIDGWVNAYKDGRIGGNVYFFNSAGFVVGAGGVLNAGSLTLAAPTPLFMGQLIDGQGGIGDGAVLQALTGSYPLSPGGLVRVQGRLNAADAISLAAGQLAAEGGSRIAAGPGGAAAFASLVNVSGLDSAAGVSTAGGRIRLLGSADIALAGEVYGALSPSGGAAVTAQAGGKLSLDGALLSSRDLGPRVGTAAEHESAPSQGPSGGIELAATQIELRNNARLLAQGSAGQAGALLRLSASDDASRATFGSTEDQSARIVISGSTLKGADVQLRATADDKYLFAASQSAQNPTPFQSLENTLLDFFTSLRLFVDVTISKAEAGISVGGGSLLQASSGDIDMRATSRAEARMNVRSTIIGVGYGESTSRASIDIGQASLQAGRDVLLKAQADNTVSVEVGTTNLGNANNNASNPTGYANAAVALGFAEETATVRSTAASQLTAGRTLSLDAGGAKSFEVASSGGSFQDGMASAGVSVGLNKTLFDARLAGTAQAGAIKVAALLDDGTSSVQAAAGTAGKPQNVGEAVTSARTLDGSFIEGLTGLIAKIPGSDGRSGNKEKFGLSASVAFADIDNRVSAAIAPAARLTSQGSTSVSARAVDTPIFRASAAVDERAHSDPPPAGDNQQNNKSVAISGAVVVADMDHVTEATIGDGATVNSAGALDLSAQSRLLPGWEPHAALIRQLREMDWKSPAAYAELGSKLKDVAEKPSQGNTWTQNSVESEKLSLTAAVTYLTLDNAARARIGAAQINTDGAAVTPARDVRVAASAEQGMLHLTGVPEMDATLLTSNSGSGKAGVGGSYLQFVMKGGADASIGSGASLRADDLAVSARTDFDQIMVTETAGKAGKLSINGSFSMLQSELSTVAQIAGGSQVEAGNVLLLAHDDSLIVNIAGGVARSGSIGVGFAVALNEMDRHTEALLGNRLFETASGGSLTASGNLLLDARSAGTQGAFALAGSGPSGSSAEAGKGGDGTKTAGGDTGQQGKSGIGISAAASVNIAGDQTGARVRGLDNISVRGTLPSLIAYASDDDGQTWSFSGLAPGAQLVASNPTLNLAAAGGLSIASGKTAGLAGAFAWNQLEKVTEAGIASTRLSAPAAIASSALNSNASWSVTAGANAGGKVGVAGSVSYSTVDNQTLAQASDAQLSSDGTVRLEATDASSIRSIAGAASYGGKAGFGAALGLAEVNNRSNADLSGGSVDAGGLELRARSDNEIISVAAALGVSQGIAGSGAVTINLIGNETQAMARQAMVQTGAGQVTLAALDDSSILSVAGTVALTTGSASIGIAAAYNEIANSTSAKLVGGSLAGRDLTLDARESSDIEAVAAGGSGAANVGVTGSLGINRIANDTSAEASGAQLAASRNINLLARDSAELQSVTGAASAAGNAAVGASASYNEVDSEVTARVSGGSLDAADIAVQAQRSATLDVWAIAGTAGGTAGVAGSIAMNLAGGATLARIDGGARVSARNNALLLADADDFIKSRAGAAAVGGTVGAGGAIAFNDITSDTAAELSGAGTLLEGLVENANSSNGVTVPSGALSARSSATQLPSQNPLSTRQQTEQLHGAGVVAVSTAGVENFALTVAGGGTAGVAGTVTVSLMGGATRARVDGQARLNRALDQGQASQQGLVAAYHHDQLFSGTGGGAVGGTAGVGGAADTAFISHLTSATLDGAALAGREAARVLSRSSNEITQGVVGLGGGTVGLAGSLGLIMSKGRTETLVSNSQIDGAQGRIDVQATSRGDVDIAAGALAAGAVGVGITATINLSEQQTSARTLGSRLDAPATTTVAADADFTQHVYGATASLAGAVGVAGTVDVLVAKGSTEAEIGAGSRINTQLSAATQDVLLRAEETVRIDNKVGGLGVGVGVGASAAVDVVLLRSGARASVAGGADVRAGRDIRVEAEAGRDIDALSIAGGAGLTAGIAGAVSVVSVGGRPDSDSNDNASASVAKVGELMRGSSTGNQLGSSGGARAQQARAKADSARAGVDPSGDFAATPTRQSAEAAVASGASLTAGRDIAVDAHTRNDIRTKAVGVALSAGASLGGGFAVALSEERTRAALLGRSRAGRDVRVQARDDQSETASQQAYAGGGGALGLAASLALNRKSANTVAEIGGTVEAAGGVTVDAGVDHGLEAKGLGAAGGLVGIGAAIGLSADSSLADARVAAGSSIKAAGLTVSGHAGSAATTDVLAAAGGLVGAGTGVDADTDNRVRASTTVGSDVSLALGQGSASFSATATPRGSAVARGITVSAGVSMGMSLADVDIASNASVSIGERLKAQAGSLSLRAETQRERIGTGPGNLALYAPSAEAEAKAAAGGLLLGASATEASTTVRPATQVSLGAGHQITLSGGFSAHAQSDVDGRSDVSGINGGLLAAGGNLANTQVHSDTQTLIGAGRLTAQTVSLGSDSSDALGAKSASGAGGLGVVLAARVNNVATANTLTRLAGTVDARSVEIAAEHLTRLHGEADSTSASVAGYSGANVFNSSANTTSAELAPDSVVRANAFKLDALSAVAKDSAGADWAVRAASGGVLSGSSGGTLTQIDNITRALVGDGAQISSNDQGGKQAELDIAARNRLDVFDSVLLDTGGAIAVARTESFVDARRNDAQVRIGSGALLKSQRDVRIEASTSGVVDTEAQSKTYGLAGAAEGGTRSRIVTANGITLDGGRIESDESVRLRAGVDNVLRADAETRLWNRTAVPIPSAPDALAIVDQDNRIVVKPYALPAGTPLASEPREAQMQRAAIATVKDIELLAGGGQRELRGFGRGTDLYREALQALGQIFDSDLSLDIQAGAEFDRPASTVQVDGTLFAGTHWRQYLDIGSAGQVLRQSEGISFSTRDNVDLGREIEGRMNALKQLVQTYADNPAVAAGFQADLDLLQARRAQLGVGAKVGFIDLNPAMATSGNIRISGGALTGGSGGELVAPGDASIRVNNASNRFLSVKNQAGTAACPAALCIPGDSGGEITLNGARIASNADINLRNAPGGVAALGRIDERSNSPAPLIELRNTAEGTTPKPEVQVFGNILNPRGLVRIASTGSVQVSSDISAQTVDIATQGDFIKTFSLGYTHTAGDPTLVIKSLTDAEEAASKSRFPAARDPLTATITPLTNSDTVATVARPGGTIIAGNNVFISGEKLNLNGVIQSGIADVRVSIDNAAYADAKNANGAWVPLRNNAMASLDAALRPKLRWNAAAQELELGNIQVEGGFMQLFGDVLSTGGGQLNVLDGYGRIQVENLTDRALVLNRLDTGAGTQGRIRITDTSTRDAAGNNLVTTITRSNGQVQTTQENVASKDDARPLVSAVASDTSGRSALYTPRANRRLNWINAENIAVAYSQIYTRTCAVSCDFGELADWLAKNAPTQTVVVAPPPVYTPRISGLWLTNGDKRTADYIYDFRKDRYERGGTPEYFLRRYRSGAADFYDNIETRRDWSWKERNFFTHSLAASRPVAINFIGADEGTLSVTSRDAAIKLGDTVRNLKGTTLLDASRIGLAGGVTAGQVIADRLTLTARNGAIGEFGNGSGSEFRPLEVQLSATGSVDLRAGTDIALRAYQGGLRLGRVDTPGRLYLQAEGDIVRGGGATSALAAGDMRLISDNGSIGSLTAPLLINLPADRGGLEARAARDIGIAEATGDLRLAQVASSGGDVLLRAANGGIVDVDTVQSVKQETREALLGVARRAGLTADSGAQAGVELNLQRYEQGKRQEYLAYWQMRGLKERFDSKGLSQGFAASAYDPKFVYVVDAGTAAQLKAANGWNDAQLAAWRDGQTAFYHRAATEFGKGDARSYDPVWHFDSAAHPALRQALANGGVWNEAQITQRVAAGLFKDTADTQILVENPNVSGRNLQLEARNGIGRASAGTDISRDPRQWTPEQQLALLAADRADLQLTPTGLRITAKDDIDLAMRDTGGSGGALSAKAGEAIYLGSEGDLRLQQVLSTNGEVRIKARGSLTQLTAGSSAVSGRDVLVEAGGGALGAPGTPLQVATQAGGSVTARAAHDLTLAGAQGLVIDQIFTPGAAWLSSPGSLTGRLNSADLNVRAGALTLIAGGSIGLPGDPLAALDVSVTGPLQLQAGSGAWLAASGEALELASARVANGPLRIAAQVPAMRISGAVEALTSIDIDSAGSLTLGPGSALHGAAVHLTAANLQAQATTIQARDTRLQARSGDLSLDEGSRVEADALNLSASGRLQSLGSLSASGASAVSADGSLLLAGHQALQGATELTAGGAMELRGTGVVGGALRAQAASLRQQGSLELRGPASFNLLGIAQIGGTLMTRGDLALLAGGTLGLDGLLQIGGLANLQAGGDWTLRGMLQAASVQAQAGNDLALGGVMRSSGDAGFAAGRDLRTSGLVSAGGSLKAKAVRDLLVLGPMPTAVQGVTLEAGRRKVLPPAKP</sequence>
<feature type="region of interest" description="Disordered" evidence="1">
    <location>
        <begin position="1064"/>
        <end position="1094"/>
    </location>
</feature>
<feature type="chain" id="PRO_5020659834" evidence="2">
    <location>
        <begin position="40"/>
        <end position="4499"/>
    </location>
</feature>
<gene>
    <name evidence="4" type="ORF">DES47_11278</name>
</gene>
<feature type="compositionally biased region" description="Low complexity" evidence="1">
    <location>
        <begin position="2072"/>
        <end position="2085"/>
    </location>
</feature>
<dbReference type="InterPro" id="IPR047881">
    <property type="entry name" value="LktA_repeat"/>
</dbReference>
<organism evidence="4 5">
    <name type="scientific">Roseateles toxinivorans</name>
    <dbReference type="NCBI Taxonomy" id="270368"/>
    <lineage>
        <taxon>Bacteria</taxon>
        <taxon>Pseudomonadati</taxon>
        <taxon>Pseudomonadota</taxon>
        <taxon>Betaproteobacteria</taxon>
        <taxon>Burkholderiales</taxon>
        <taxon>Sphaerotilaceae</taxon>
        <taxon>Roseateles</taxon>
    </lineage>
</organism>
<evidence type="ECO:0000259" key="3">
    <source>
        <dbReference type="SMART" id="SM00912"/>
    </source>
</evidence>
<dbReference type="Gene3D" id="2.160.20.10">
    <property type="entry name" value="Single-stranded right-handed beta-helix, Pectin lyase-like"/>
    <property type="match status" value="1"/>
</dbReference>
<dbReference type="NCBIfam" id="NF012204">
    <property type="entry name" value="adhes_FxxPxG"/>
    <property type="match status" value="1"/>
</dbReference>
<evidence type="ECO:0000313" key="5">
    <source>
        <dbReference type="Proteomes" id="UP000295361"/>
    </source>
</evidence>
<evidence type="ECO:0000256" key="1">
    <source>
        <dbReference type="SAM" id="MobiDB-lite"/>
    </source>
</evidence>
<dbReference type="SUPFAM" id="SSF51126">
    <property type="entry name" value="Pectin lyase-like"/>
    <property type="match status" value="1"/>
</dbReference>
<feature type="signal peptide" evidence="2">
    <location>
        <begin position="1"/>
        <end position="39"/>
    </location>
</feature>
<keyword evidence="2" id="KW-0732">Signal</keyword>
<feature type="domain" description="Filamentous haemagglutinin FhaB/tRNA nuclease CdiA-like TPS" evidence="3">
    <location>
        <begin position="49"/>
        <end position="163"/>
    </location>
</feature>
<evidence type="ECO:0000256" key="2">
    <source>
        <dbReference type="SAM" id="SignalP"/>
    </source>
</evidence>
<dbReference type="NCBIfam" id="NF012206">
    <property type="entry name" value="LktA_tand_53"/>
    <property type="match status" value="10"/>
</dbReference>
<dbReference type="InParanoid" id="A0A4R6QFH6"/>
<accession>A0A4R6QFH6</accession>
<dbReference type="SMART" id="SM00912">
    <property type="entry name" value="Haemagg_act"/>
    <property type="match status" value="1"/>
</dbReference>
<evidence type="ECO:0000313" key="4">
    <source>
        <dbReference type="EMBL" id="TDP61529.1"/>
    </source>
</evidence>
<dbReference type="Proteomes" id="UP000295361">
    <property type="component" value="Unassembled WGS sequence"/>
</dbReference>
<protein>
    <submittedName>
        <fullName evidence="4">Hemagglutinin-like protein</fullName>
    </submittedName>
</protein>
<proteinExistence type="predicted"/>
<dbReference type="InterPro" id="IPR011050">
    <property type="entry name" value="Pectin_lyase_fold/virulence"/>
</dbReference>
<dbReference type="InterPro" id="IPR012334">
    <property type="entry name" value="Pectin_lyas_fold"/>
</dbReference>
<dbReference type="NCBIfam" id="TIGR01901">
    <property type="entry name" value="adhes_NPXG"/>
    <property type="match status" value="1"/>
</dbReference>
<comment type="caution">
    <text evidence="4">The sequence shown here is derived from an EMBL/GenBank/DDBJ whole genome shotgun (WGS) entry which is preliminary data.</text>
</comment>
<dbReference type="InterPro" id="IPR008638">
    <property type="entry name" value="FhaB/CdiA-like_TPS"/>
</dbReference>
<dbReference type="EMBL" id="SNXS01000012">
    <property type="protein sequence ID" value="TDP61529.1"/>
    <property type="molecule type" value="Genomic_DNA"/>
</dbReference>
<keyword evidence="5" id="KW-1185">Reference proteome</keyword>
<reference evidence="4 5" key="1">
    <citation type="submission" date="2019-03" db="EMBL/GenBank/DDBJ databases">
        <title>Genomic Encyclopedia of Type Strains, Phase IV (KMG-IV): sequencing the most valuable type-strain genomes for metagenomic binning, comparative biology and taxonomic classification.</title>
        <authorList>
            <person name="Goeker M."/>
        </authorList>
    </citation>
    <scope>NUCLEOTIDE SEQUENCE [LARGE SCALE GENOMIC DNA]</scope>
    <source>
        <strain evidence="4 5">DSM 16998</strain>
    </source>
</reference>